<dbReference type="Proteomes" id="UP000010466">
    <property type="component" value="Chromosome"/>
</dbReference>
<sequence length="75" mass="9173">MKNLKENYLCVQVFENGKRKIIGFYETYEKAFKMLDFNDYKIEILKVTTIKRNFKITPEFTYKESQKDSRSERPF</sequence>
<proteinExistence type="predicted"/>
<dbReference type="RefSeq" id="WP_015287466.1">
    <property type="nucleotide sequence ID" value="NC_019949.1"/>
</dbReference>
<evidence type="ECO:0000313" key="1">
    <source>
        <dbReference type="EMBL" id="CCP24342.1"/>
    </source>
</evidence>
<accession>L0RW13</accession>
<keyword evidence="2" id="KW-1185">Reference proteome</keyword>
<protein>
    <submittedName>
        <fullName evidence="1">Uncharacterized protein</fullName>
    </submittedName>
</protein>
<evidence type="ECO:0000313" key="2">
    <source>
        <dbReference type="Proteomes" id="UP000010466"/>
    </source>
</evidence>
<dbReference type="STRING" id="1246955.MCYN_0610"/>
<reference evidence="2" key="1">
    <citation type="journal article" date="2013" name="Genome Announc.">
        <title>Complete genome sequence of Mycoplasma cynos strain C142.</title>
        <authorList>
            <person name="Walker C.A."/>
            <person name="Mannering S.A."/>
            <person name="Shields S."/>
            <person name="Blake D.P."/>
            <person name="Brownlie J."/>
        </authorList>
    </citation>
    <scope>NUCLEOTIDE SEQUENCE [LARGE SCALE GENOMIC DNA]</scope>
    <source>
        <strain evidence="2">C142</strain>
    </source>
</reference>
<dbReference type="GeneID" id="74932178"/>
<name>L0RW13_MYCC1</name>
<dbReference type="EMBL" id="HF559394">
    <property type="protein sequence ID" value="CCP24342.1"/>
    <property type="molecule type" value="Genomic_DNA"/>
</dbReference>
<dbReference type="PATRIC" id="fig|1246955.3.peg.552"/>
<dbReference type="AlphaFoldDB" id="L0RW13"/>
<dbReference type="HOGENOM" id="CLU_2667134_0_0_14"/>
<gene>
    <name evidence="1" type="primary">MCYN0610</name>
    <name evidence="1" type="ordered locus">MCYN_0610</name>
</gene>
<organism evidence="1 2">
    <name type="scientific">Mycoplasmopsis cynos (strain C142)</name>
    <name type="common">Mycoplasma cynos</name>
    <dbReference type="NCBI Taxonomy" id="1246955"/>
    <lineage>
        <taxon>Bacteria</taxon>
        <taxon>Bacillati</taxon>
        <taxon>Mycoplasmatota</taxon>
        <taxon>Mycoplasmoidales</taxon>
        <taxon>Metamycoplasmataceae</taxon>
        <taxon>Mycoplasmopsis</taxon>
    </lineage>
</organism>
<dbReference type="KEGG" id="mcy:MCYN_0610"/>